<accession>A0AAV9Z9S6</accession>
<protein>
    <submittedName>
        <fullName evidence="1">NAD(P)-binding protein</fullName>
    </submittedName>
</protein>
<dbReference type="Gene3D" id="3.40.50.720">
    <property type="entry name" value="NAD(P)-binding Rossmann-like Domain"/>
    <property type="match status" value="2"/>
</dbReference>
<keyword evidence="2" id="KW-1185">Reference proteome</keyword>
<dbReference type="AlphaFoldDB" id="A0AAV9Z9S6"/>
<comment type="caution">
    <text evidence="1">The sequence shown here is derived from an EMBL/GenBank/DDBJ whole genome shotgun (WGS) entry which is preliminary data.</text>
</comment>
<dbReference type="InterPro" id="IPR036291">
    <property type="entry name" value="NAD(P)-bd_dom_sf"/>
</dbReference>
<evidence type="ECO:0000313" key="1">
    <source>
        <dbReference type="EMBL" id="KAK6974911.1"/>
    </source>
</evidence>
<organism evidence="1 2">
    <name type="scientific">Favolaschia claudopus</name>
    <dbReference type="NCBI Taxonomy" id="2862362"/>
    <lineage>
        <taxon>Eukaryota</taxon>
        <taxon>Fungi</taxon>
        <taxon>Dikarya</taxon>
        <taxon>Basidiomycota</taxon>
        <taxon>Agaricomycotina</taxon>
        <taxon>Agaricomycetes</taxon>
        <taxon>Agaricomycetidae</taxon>
        <taxon>Agaricales</taxon>
        <taxon>Marasmiineae</taxon>
        <taxon>Mycenaceae</taxon>
        <taxon>Favolaschia</taxon>
    </lineage>
</organism>
<dbReference type="GO" id="GO:0004029">
    <property type="term" value="F:aldehyde dehydrogenase (NAD+) activity"/>
    <property type="evidence" value="ECO:0007669"/>
    <property type="project" value="TreeGrafter"/>
</dbReference>
<dbReference type="InterPro" id="IPR051783">
    <property type="entry name" value="NAD(P)-dependent_oxidoreduct"/>
</dbReference>
<dbReference type="Proteomes" id="UP001362999">
    <property type="component" value="Unassembled WGS sequence"/>
</dbReference>
<name>A0AAV9Z9S6_9AGAR</name>
<dbReference type="GO" id="GO:0005737">
    <property type="term" value="C:cytoplasm"/>
    <property type="evidence" value="ECO:0007669"/>
    <property type="project" value="TreeGrafter"/>
</dbReference>
<evidence type="ECO:0000313" key="2">
    <source>
        <dbReference type="Proteomes" id="UP001362999"/>
    </source>
</evidence>
<sequence>MKVLVLGGTGFVGFPAAQALVRKGYTVYSLARSEVNERTLAAEEIIPISGAVSSDAWIPLIATLDRSAAALRPPGSPPLSYIYTSGTWVHGDSRTTTVTDTTPIVTPPKLVAWRPAIEQLVVSSTVLNGIGAAEGRVSWPGTPGGRYALVHADDLAELYVLCAEKASVVGGKIFDGANSVTESVDDLLEKLVRVSGAKGPCEYREPADPFEEAITTTTLLRPYLANALLGWTPKKQGFVDGLEVYYAAWQASL</sequence>
<dbReference type="PANTHER" id="PTHR48079:SF3">
    <property type="entry name" value="NAD-DEPENDENT EPIMERASE_DEHYDRATASE DOMAIN-CONTAINING PROTEIN"/>
    <property type="match status" value="1"/>
</dbReference>
<reference evidence="1 2" key="1">
    <citation type="journal article" date="2024" name="J Genomics">
        <title>Draft genome sequencing and assembly of Favolaschia claudopus CIRM-BRFM 2984 isolated from oak limbs.</title>
        <authorList>
            <person name="Navarro D."/>
            <person name="Drula E."/>
            <person name="Chaduli D."/>
            <person name="Cazenave R."/>
            <person name="Ahrendt S."/>
            <person name="Wang J."/>
            <person name="Lipzen A."/>
            <person name="Daum C."/>
            <person name="Barry K."/>
            <person name="Grigoriev I.V."/>
            <person name="Favel A."/>
            <person name="Rosso M.N."/>
            <person name="Martin F."/>
        </authorList>
    </citation>
    <scope>NUCLEOTIDE SEQUENCE [LARGE SCALE GENOMIC DNA]</scope>
    <source>
        <strain evidence="1 2">CIRM-BRFM 2984</strain>
    </source>
</reference>
<dbReference type="SUPFAM" id="SSF51735">
    <property type="entry name" value="NAD(P)-binding Rossmann-fold domains"/>
    <property type="match status" value="1"/>
</dbReference>
<dbReference type="PANTHER" id="PTHR48079">
    <property type="entry name" value="PROTEIN YEEZ"/>
    <property type="match status" value="1"/>
</dbReference>
<dbReference type="EMBL" id="JAWWNJ010000178">
    <property type="protein sequence ID" value="KAK6974911.1"/>
    <property type="molecule type" value="Genomic_DNA"/>
</dbReference>
<proteinExistence type="predicted"/>
<gene>
    <name evidence="1" type="ORF">R3P38DRAFT_3335471</name>
</gene>